<feature type="transmembrane region" description="Helical" evidence="1">
    <location>
        <begin position="229"/>
        <end position="247"/>
    </location>
</feature>
<evidence type="ECO:0000259" key="2">
    <source>
        <dbReference type="Pfam" id="PF01757"/>
    </source>
</evidence>
<feature type="transmembrane region" description="Helical" evidence="1">
    <location>
        <begin position="35"/>
        <end position="57"/>
    </location>
</feature>
<dbReference type="AlphaFoldDB" id="A0A914E7U7"/>
<feature type="transmembrane region" description="Helical" evidence="1">
    <location>
        <begin position="189"/>
        <end position="208"/>
    </location>
</feature>
<name>A0A914E7U7_9BILA</name>
<feature type="domain" description="Acyltransferase 3" evidence="2">
    <location>
        <begin position="136"/>
        <end position="242"/>
    </location>
</feature>
<keyword evidence="3" id="KW-1185">Reference proteome</keyword>
<dbReference type="Pfam" id="PF01757">
    <property type="entry name" value="Acyl_transf_3"/>
    <property type="match status" value="1"/>
</dbReference>
<sequence>MNPLGDIASSETDRDNLARFELVFAEKDSNLVFKAFLATSLLRKLIATILLELNGYLMRKISSTKMYDLPQCVEEYPYGERFQKYSELEPTSIIISSWLLFIFVATLLEKKTSIGSLSMKTSWQELTQKRTSKLNCVDYIRVAAILWVMVNHIGSEGRIDILERLPSAATFKENIHSHPFFGPVFGNSALGVEIFLVLSGLLAARSWSRFQMSSKRLDRTYVCFLVKRIFRLFPSVAVFVWLAQGSYSKQYLPR</sequence>
<evidence type="ECO:0000313" key="4">
    <source>
        <dbReference type="WBParaSite" id="ACRNAN_scaffold634.g12059.t2"/>
    </source>
</evidence>
<proteinExistence type="predicted"/>
<dbReference type="WBParaSite" id="ACRNAN_scaffold634.g12059.t2">
    <property type="protein sequence ID" value="ACRNAN_scaffold634.g12059.t2"/>
    <property type="gene ID" value="ACRNAN_scaffold634.g12059"/>
</dbReference>
<dbReference type="PANTHER" id="PTHR11161">
    <property type="entry name" value="O-ACYLTRANSFERASE"/>
    <property type="match status" value="1"/>
</dbReference>
<feature type="transmembrane region" description="Helical" evidence="1">
    <location>
        <begin position="91"/>
        <end position="108"/>
    </location>
</feature>
<evidence type="ECO:0000313" key="3">
    <source>
        <dbReference type="Proteomes" id="UP000887540"/>
    </source>
</evidence>
<keyword evidence="1" id="KW-0812">Transmembrane</keyword>
<dbReference type="InterPro" id="IPR052728">
    <property type="entry name" value="O2_lipid_transport_reg"/>
</dbReference>
<dbReference type="GO" id="GO:0016747">
    <property type="term" value="F:acyltransferase activity, transferring groups other than amino-acyl groups"/>
    <property type="evidence" value="ECO:0007669"/>
    <property type="project" value="InterPro"/>
</dbReference>
<dbReference type="PANTHER" id="PTHR11161:SF12">
    <property type="entry name" value="ACYLTRANSFERASE 3 DOMAIN-CONTAINING PROTEIN-RELATED"/>
    <property type="match status" value="1"/>
</dbReference>
<accession>A0A914E7U7</accession>
<dbReference type="Proteomes" id="UP000887540">
    <property type="component" value="Unplaced"/>
</dbReference>
<evidence type="ECO:0000256" key="1">
    <source>
        <dbReference type="SAM" id="Phobius"/>
    </source>
</evidence>
<organism evidence="3 4">
    <name type="scientific">Acrobeloides nanus</name>
    <dbReference type="NCBI Taxonomy" id="290746"/>
    <lineage>
        <taxon>Eukaryota</taxon>
        <taxon>Metazoa</taxon>
        <taxon>Ecdysozoa</taxon>
        <taxon>Nematoda</taxon>
        <taxon>Chromadorea</taxon>
        <taxon>Rhabditida</taxon>
        <taxon>Tylenchina</taxon>
        <taxon>Cephalobomorpha</taxon>
        <taxon>Cephaloboidea</taxon>
        <taxon>Cephalobidae</taxon>
        <taxon>Acrobeloides</taxon>
    </lineage>
</organism>
<keyword evidence="1" id="KW-0472">Membrane</keyword>
<protein>
    <submittedName>
        <fullName evidence="4">Acyltransferase 3 domain-containing protein</fullName>
    </submittedName>
</protein>
<keyword evidence="1" id="KW-1133">Transmembrane helix</keyword>
<reference evidence="4" key="1">
    <citation type="submission" date="2022-11" db="UniProtKB">
        <authorList>
            <consortium name="WormBaseParasite"/>
        </authorList>
    </citation>
    <scope>IDENTIFICATION</scope>
</reference>
<dbReference type="InterPro" id="IPR002656">
    <property type="entry name" value="Acyl_transf_3_dom"/>
</dbReference>